<reference evidence="1 2" key="1">
    <citation type="submission" date="2016-11" db="EMBL/GenBank/DDBJ databases">
        <authorList>
            <person name="Varghese N."/>
            <person name="Submissions S."/>
        </authorList>
    </citation>
    <scope>NUCLEOTIDE SEQUENCE [LARGE SCALE GENOMIC DNA]</scope>
    <source>
        <strain evidence="1 2">DSM 17919</strain>
    </source>
</reference>
<comment type="caution">
    <text evidence="1">The sequence shown here is derived from an EMBL/GenBank/DDBJ whole genome shotgun (WGS) entry which is preliminary data.</text>
</comment>
<sequence>MNTFKEMITTLCILLFFTPLLHAETISAFSATPLHVQYCTPPASSSYREITFIIPAANKLRQAVRTVTLANKRQRAGVHTIILFESTAASLPVVQGIPYETITQYTEKRGGTQQQSISKCSKRATGTIPPLIPEITIPNAQQIYLPLLDKLLLEHARLGGNIVLCPCCNQTLKQGIRYLPKRIAPKKLQHLKKQMKIPEGDY</sequence>
<gene>
    <name evidence="1" type="ORF">SAMN05660830_03051</name>
</gene>
<dbReference type="AlphaFoldDB" id="A0A8G2FCB9"/>
<protein>
    <submittedName>
        <fullName evidence="1">Uncharacterized protein</fullName>
    </submittedName>
</protein>
<evidence type="ECO:0000313" key="2">
    <source>
        <dbReference type="Proteomes" id="UP000184001"/>
    </source>
</evidence>
<proteinExistence type="predicted"/>
<evidence type="ECO:0000313" key="1">
    <source>
        <dbReference type="EMBL" id="SHJ70703.1"/>
    </source>
</evidence>
<dbReference type="EMBL" id="FQZR01000010">
    <property type="protein sequence ID" value="SHJ70703.1"/>
    <property type="molecule type" value="Genomic_DNA"/>
</dbReference>
<organism evidence="1 2">
    <name type="scientific">Halodesulfovibrio aestuarii</name>
    <dbReference type="NCBI Taxonomy" id="126333"/>
    <lineage>
        <taxon>Bacteria</taxon>
        <taxon>Pseudomonadati</taxon>
        <taxon>Thermodesulfobacteriota</taxon>
        <taxon>Desulfovibrionia</taxon>
        <taxon>Desulfovibrionales</taxon>
        <taxon>Desulfovibrionaceae</taxon>
        <taxon>Halodesulfovibrio</taxon>
    </lineage>
</organism>
<dbReference type="RefSeq" id="WP_020001108.1">
    <property type="nucleotide sequence ID" value="NZ_CP192219.1"/>
</dbReference>
<name>A0A8G2FCB9_9BACT</name>
<dbReference type="Proteomes" id="UP000184001">
    <property type="component" value="Unassembled WGS sequence"/>
</dbReference>
<accession>A0A8G2FCB9</accession>